<proteinExistence type="predicted"/>
<name>A0ACB9KLC4_BAUVA</name>
<organism evidence="1 2">
    <name type="scientific">Bauhinia variegata</name>
    <name type="common">Purple orchid tree</name>
    <name type="synonym">Phanera variegata</name>
    <dbReference type="NCBI Taxonomy" id="167791"/>
    <lineage>
        <taxon>Eukaryota</taxon>
        <taxon>Viridiplantae</taxon>
        <taxon>Streptophyta</taxon>
        <taxon>Embryophyta</taxon>
        <taxon>Tracheophyta</taxon>
        <taxon>Spermatophyta</taxon>
        <taxon>Magnoliopsida</taxon>
        <taxon>eudicotyledons</taxon>
        <taxon>Gunneridae</taxon>
        <taxon>Pentapetalae</taxon>
        <taxon>rosids</taxon>
        <taxon>fabids</taxon>
        <taxon>Fabales</taxon>
        <taxon>Fabaceae</taxon>
        <taxon>Cercidoideae</taxon>
        <taxon>Cercideae</taxon>
        <taxon>Bauhiniinae</taxon>
        <taxon>Bauhinia</taxon>
    </lineage>
</organism>
<keyword evidence="2" id="KW-1185">Reference proteome</keyword>
<accession>A0ACB9KLC4</accession>
<dbReference type="EMBL" id="CM039439">
    <property type="protein sequence ID" value="KAI4297976.1"/>
    <property type="molecule type" value="Genomic_DNA"/>
</dbReference>
<reference evidence="1 2" key="1">
    <citation type="journal article" date="2022" name="DNA Res.">
        <title>Chromosomal-level genome assembly of the orchid tree Bauhinia variegata (Leguminosae; Cercidoideae) supports the allotetraploid origin hypothesis of Bauhinia.</title>
        <authorList>
            <person name="Zhong Y."/>
            <person name="Chen Y."/>
            <person name="Zheng D."/>
            <person name="Pang J."/>
            <person name="Liu Y."/>
            <person name="Luo S."/>
            <person name="Meng S."/>
            <person name="Qian L."/>
            <person name="Wei D."/>
            <person name="Dai S."/>
            <person name="Zhou R."/>
        </authorList>
    </citation>
    <scope>NUCLEOTIDE SEQUENCE [LARGE SCALE GENOMIC DNA]</scope>
    <source>
        <strain evidence="1">BV-YZ2020</strain>
    </source>
</reference>
<sequence>MPPPKNLKELRGLLGRLQFIRRFFSKHSERCEPERKPRSPIHIHMGRRLPDKAFDSIKCYLINAPILSPPVPGRPLRLYISTTENALGAILAQHDDEGKKGILLPHIVLHRL</sequence>
<protein>
    <submittedName>
        <fullName evidence="1">Uncharacterized protein</fullName>
    </submittedName>
</protein>
<dbReference type="Proteomes" id="UP000828941">
    <property type="component" value="Chromosome 14"/>
</dbReference>
<evidence type="ECO:0000313" key="2">
    <source>
        <dbReference type="Proteomes" id="UP000828941"/>
    </source>
</evidence>
<evidence type="ECO:0000313" key="1">
    <source>
        <dbReference type="EMBL" id="KAI4297976.1"/>
    </source>
</evidence>
<gene>
    <name evidence="1" type="ORF">L6164_037830</name>
</gene>
<comment type="caution">
    <text evidence="1">The sequence shown here is derived from an EMBL/GenBank/DDBJ whole genome shotgun (WGS) entry which is preliminary data.</text>
</comment>